<dbReference type="SUPFAM" id="SSF48452">
    <property type="entry name" value="TPR-like"/>
    <property type="match status" value="1"/>
</dbReference>
<proteinExistence type="inferred from homology"/>
<evidence type="ECO:0000256" key="7">
    <source>
        <dbReference type="ARBA" id="ARBA00023140"/>
    </source>
</evidence>
<comment type="similarity">
    <text evidence="3">Belongs to the peroxisomal targeting signal receptor family.</text>
</comment>
<accession>A0ABP1DJG0</accession>
<keyword evidence="9" id="KW-1185">Reference proteome</keyword>
<evidence type="ECO:0008006" key="10">
    <source>
        <dbReference type="Google" id="ProtNLM"/>
    </source>
</evidence>
<gene>
    <name evidence="8" type="ORF">GFSPODELE1_LOCUS6328</name>
</gene>
<dbReference type="Pfam" id="PF07719">
    <property type="entry name" value="TPR_2"/>
    <property type="match status" value="1"/>
</dbReference>
<dbReference type="EMBL" id="OZ037947">
    <property type="protein sequence ID" value="CAL1707359.1"/>
    <property type="molecule type" value="Genomic_DNA"/>
</dbReference>
<keyword evidence="7" id="KW-0576">Peroxisome</keyword>
<dbReference type="InterPro" id="IPR013105">
    <property type="entry name" value="TPR_2"/>
</dbReference>
<keyword evidence="4" id="KW-0963">Cytoplasm</keyword>
<evidence type="ECO:0000256" key="3">
    <source>
        <dbReference type="ARBA" id="ARBA00005348"/>
    </source>
</evidence>
<protein>
    <recommendedName>
        <fullName evidence="10">TPR-like protein</fullName>
    </recommendedName>
</protein>
<evidence type="ECO:0000313" key="9">
    <source>
        <dbReference type="Proteomes" id="UP001497453"/>
    </source>
</evidence>
<organism evidence="8 9">
    <name type="scientific">Somion occarium</name>
    <dbReference type="NCBI Taxonomy" id="3059160"/>
    <lineage>
        <taxon>Eukaryota</taxon>
        <taxon>Fungi</taxon>
        <taxon>Dikarya</taxon>
        <taxon>Basidiomycota</taxon>
        <taxon>Agaricomycotina</taxon>
        <taxon>Agaricomycetes</taxon>
        <taxon>Polyporales</taxon>
        <taxon>Cerrenaceae</taxon>
        <taxon>Somion</taxon>
    </lineage>
</organism>
<name>A0ABP1DJG0_9APHY</name>
<evidence type="ECO:0000256" key="2">
    <source>
        <dbReference type="ARBA" id="ARBA00004496"/>
    </source>
</evidence>
<dbReference type="Gene3D" id="1.25.40.10">
    <property type="entry name" value="Tetratricopeptide repeat domain"/>
    <property type="match status" value="1"/>
</dbReference>
<dbReference type="InterPro" id="IPR019734">
    <property type="entry name" value="TPR_rpt"/>
</dbReference>
<evidence type="ECO:0000256" key="1">
    <source>
        <dbReference type="ARBA" id="ARBA00004275"/>
    </source>
</evidence>
<dbReference type="Proteomes" id="UP001497453">
    <property type="component" value="Chromosome 4"/>
</dbReference>
<comment type="subcellular location">
    <subcellularLocation>
        <location evidence="2">Cytoplasm</location>
    </subcellularLocation>
    <subcellularLocation>
        <location evidence="1">Peroxisome</location>
    </subcellularLocation>
</comment>
<dbReference type="InterPro" id="IPR011990">
    <property type="entry name" value="TPR-like_helical_dom_sf"/>
</dbReference>
<dbReference type="PANTHER" id="PTHR10130">
    <property type="entry name" value="PEROXISOMAL TARGETING SIGNAL 1 RECEPTOR PEX5"/>
    <property type="match status" value="1"/>
</dbReference>
<reference evidence="9" key="1">
    <citation type="submission" date="2024-04" db="EMBL/GenBank/DDBJ databases">
        <authorList>
            <person name="Shaw F."/>
            <person name="Minotto A."/>
        </authorList>
    </citation>
    <scope>NUCLEOTIDE SEQUENCE [LARGE SCALE GENOMIC DNA]</scope>
</reference>
<dbReference type="Pfam" id="PF14559">
    <property type="entry name" value="TPR_19"/>
    <property type="match status" value="1"/>
</dbReference>
<dbReference type="InterPro" id="IPR024111">
    <property type="entry name" value="PEX5/PEX5L"/>
</dbReference>
<dbReference type="Gene3D" id="6.10.280.230">
    <property type="match status" value="1"/>
</dbReference>
<evidence type="ECO:0000256" key="5">
    <source>
        <dbReference type="ARBA" id="ARBA00022737"/>
    </source>
</evidence>
<dbReference type="SMART" id="SM00028">
    <property type="entry name" value="TPR"/>
    <property type="match status" value="4"/>
</dbReference>
<keyword evidence="5" id="KW-0677">Repeat</keyword>
<evidence type="ECO:0000256" key="6">
    <source>
        <dbReference type="ARBA" id="ARBA00022803"/>
    </source>
</evidence>
<evidence type="ECO:0000256" key="4">
    <source>
        <dbReference type="ARBA" id="ARBA00022490"/>
    </source>
</evidence>
<evidence type="ECO:0000313" key="8">
    <source>
        <dbReference type="EMBL" id="CAL1707359.1"/>
    </source>
</evidence>
<dbReference type="PANTHER" id="PTHR10130:SF0">
    <property type="entry name" value="GH08708P"/>
    <property type="match status" value="1"/>
</dbReference>
<keyword evidence="6" id="KW-0802">TPR repeat</keyword>
<sequence>MSLPLLVNGADCGPSNPLQGLSKRFDQDRGIQQDYFGPSRAGSSRETFRSQYAAAPGVDRDAAHFFSKAHSPVPVMAGPSSYDLSALHKSLPEQAHTLQQPMTIMSQPTAAPSPWANDFMQKHNPVASAPQPLLSSPLQQNQQGTTPWAPIPGAMVTRFNGMMYQHAGGVLHPASQVLPFSAEESRWKVAFQSQDATVAPDVSLLNAERTAQDVENVRELSSRPLEEADEFARTAGVLLDTVKNTQNPKFRSSQFLTLMKQVRDKEVVIEGSDIVQRSADSATNATSSWATDFQSSADLKGKGRALDVPQNLTHISSNLASDASRWQAPLVNSDLAQAADSISEDPVDAYFRQENEDYIKYWNEAQPHLTDSVQGSSGTSQGTTQAAEWERLQADWDAFDATATGLKPISNYQFQPNNPYLLDDSSTTRHHAIHSEGRSSLYESVLEMEAAVQRNRTDAHAWYELGVRQQENEREQKAIHALRRALELDPTHLASWLALAVSHTNEGSRHETYNAIRQWVDHNEKYCQAVGDFRASNVEREDMSPAEKVESLAQCLMAMARSDMSEEIDPDIQIALAVLLNANEEYDKSRDCFTTALAVRPDDWLLYNRVGATLANSGHPEEALQYYYRALELNPAYIRARFNLGISCINLRRYEEASQAILDALVLQDSDSAVGGDGSSEDKRGVTSSSLWDSLKTCCLHLQRIDLATICDKRDLDAFRLNFHM</sequence>